<sequence length="389" mass="41951">MSAVMETSAGVGQAKPVARPAADAAAAGRTAGGAGLQIDRVSKRYGNVHALRETTIDIPRGEFLTILGPSGSGKTTLLTIVAGFEQPTTGDLRVGGRSIVALPPEKRNFGMVFQGYALFPHMTVEQNVAYPLMVRRQKGPDAVKRVKVALELVRLGHLADRLPRQLSGGQQQRVAIARALVFDPDLVLLDEPLGALDRKLRGEVQVELKALHERLGATFLFVTHDQEEALSMSDRIAIMRDGRLEQIGTPDGLYEQPANRFVADFLGKSNFIEGVALGGDAETTHYRVGDARFVACACGARPDDALLFALRPEKIGVAAASCGGAHNEVAGRIHHWSYFGSSYRFEIETAALGRVTADVPAWRGLASPRTGMDVFVQWERDATCRIASD</sequence>
<dbReference type="OrthoDB" id="5298774at2"/>
<dbReference type="SMART" id="SM00382">
    <property type="entry name" value="AAA"/>
    <property type="match status" value="1"/>
</dbReference>
<accession>A0A132EP46</accession>
<gene>
    <name evidence="7" type="ORF">WT56_06360</name>
</gene>
<dbReference type="GO" id="GO:0015847">
    <property type="term" value="P:putrescine transport"/>
    <property type="evidence" value="ECO:0007669"/>
    <property type="project" value="UniProtKB-ARBA"/>
</dbReference>
<keyword evidence="5 7" id="KW-0067">ATP-binding</keyword>
<dbReference type="GO" id="GO:0005524">
    <property type="term" value="F:ATP binding"/>
    <property type="evidence" value="ECO:0007669"/>
    <property type="project" value="UniProtKB-KW"/>
</dbReference>
<dbReference type="InterPro" id="IPR050093">
    <property type="entry name" value="ABC_SmlMolc_Importer"/>
</dbReference>
<dbReference type="SUPFAM" id="SSF50331">
    <property type="entry name" value="MOP-like"/>
    <property type="match status" value="1"/>
</dbReference>
<dbReference type="Pfam" id="PF08402">
    <property type="entry name" value="TOBE_2"/>
    <property type="match status" value="1"/>
</dbReference>
<dbReference type="PROSITE" id="PS50893">
    <property type="entry name" value="ABC_TRANSPORTER_2"/>
    <property type="match status" value="1"/>
</dbReference>
<dbReference type="InterPro" id="IPR003439">
    <property type="entry name" value="ABC_transporter-like_ATP-bd"/>
</dbReference>
<proteinExistence type="predicted"/>
<dbReference type="Gene3D" id="3.40.50.300">
    <property type="entry name" value="P-loop containing nucleotide triphosphate hydrolases"/>
    <property type="match status" value="1"/>
</dbReference>
<dbReference type="GO" id="GO:0016887">
    <property type="term" value="F:ATP hydrolysis activity"/>
    <property type="evidence" value="ECO:0007669"/>
    <property type="project" value="InterPro"/>
</dbReference>
<keyword evidence="2" id="KW-1003">Cell membrane</keyword>
<evidence type="ECO:0000259" key="6">
    <source>
        <dbReference type="PROSITE" id="PS50893"/>
    </source>
</evidence>
<name>A0A132EP46_9BURK</name>
<evidence type="ECO:0000256" key="5">
    <source>
        <dbReference type="ARBA" id="ARBA00022840"/>
    </source>
</evidence>
<dbReference type="InterPro" id="IPR013611">
    <property type="entry name" value="Transp-assoc_OB_typ2"/>
</dbReference>
<evidence type="ECO:0000256" key="1">
    <source>
        <dbReference type="ARBA" id="ARBA00022448"/>
    </source>
</evidence>
<dbReference type="PROSITE" id="PS00211">
    <property type="entry name" value="ABC_TRANSPORTER_1"/>
    <property type="match status" value="1"/>
</dbReference>
<dbReference type="InterPro" id="IPR017871">
    <property type="entry name" value="ABC_transporter-like_CS"/>
</dbReference>
<dbReference type="InterPro" id="IPR027417">
    <property type="entry name" value="P-loop_NTPase"/>
</dbReference>
<dbReference type="GO" id="GO:0022857">
    <property type="term" value="F:transmembrane transporter activity"/>
    <property type="evidence" value="ECO:0007669"/>
    <property type="project" value="InterPro"/>
</dbReference>
<dbReference type="PANTHER" id="PTHR42781:SF4">
    <property type="entry name" value="SPERMIDINE_PUTRESCINE IMPORT ATP-BINDING PROTEIN POTA"/>
    <property type="match status" value="1"/>
</dbReference>
<evidence type="ECO:0000256" key="3">
    <source>
        <dbReference type="ARBA" id="ARBA00022519"/>
    </source>
</evidence>
<dbReference type="EMBL" id="LPJR01000001">
    <property type="protein sequence ID" value="KWF38289.1"/>
    <property type="molecule type" value="Genomic_DNA"/>
</dbReference>
<comment type="caution">
    <text evidence="7">The sequence shown here is derived from an EMBL/GenBank/DDBJ whole genome shotgun (WGS) entry which is preliminary data.</text>
</comment>
<dbReference type="InterPro" id="IPR003593">
    <property type="entry name" value="AAA+_ATPase"/>
</dbReference>
<dbReference type="Gene3D" id="2.40.50.100">
    <property type="match status" value="1"/>
</dbReference>
<dbReference type="GO" id="GO:0043190">
    <property type="term" value="C:ATP-binding cassette (ABC) transporter complex"/>
    <property type="evidence" value="ECO:0007669"/>
    <property type="project" value="InterPro"/>
</dbReference>
<dbReference type="Pfam" id="PF00005">
    <property type="entry name" value="ABC_tran"/>
    <property type="match status" value="1"/>
</dbReference>
<dbReference type="SUPFAM" id="SSF52540">
    <property type="entry name" value="P-loop containing nucleoside triphosphate hydrolases"/>
    <property type="match status" value="1"/>
</dbReference>
<evidence type="ECO:0000313" key="7">
    <source>
        <dbReference type="EMBL" id="KWF38289.1"/>
    </source>
</evidence>
<dbReference type="RefSeq" id="WP_060238891.1">
    <property type="nucleotide sequence ID" value="NZ_LPJR01000001.1"/>
</dbReference>
<dbReference type="Proteomes" id="UP000062912">
    <property type="component" value="Unassembled WGS sequence"/>
</dbReference>
<evidence type="ECO:0000313" key="8">
    <source>
        <dbReference type="Proteomes" id="UP000062912"/>
    </source>
</evidence>
<keyword evidence="4" id="KW-0547">Nucleotide-binding</keyword>
<organism evidence="7 8">
    <name type="scientific">Burkholderia pseudomultivorans</name>
    <dbReference type="NCBI Taxonomy" id="1207504"/>
    <lineage>
        <taxon>Bacteria</taxon>
        <taxon>Pseudomonadati</taxon>
        <taxon>Pseudomonadota</taxon>
        <taxon>Betaproteobacteria</taxon>
        <taxon>Burkholderiales</taxon>
        <taxon>Burkholderiaceae</taxon>
        <taxon>Burkholderia</taxon>
        <taxon>Burkholderia cepacia complex</taxon>
    </lineage>
</organism>
<keyword evidence="1" id="KW-0813">Transport</keyword>
<dbReference type="PANTHER" id="PTHR42781">
    <property type="entry name" value="SPERMIDINE/PUTRESCINE IMPORT ATP-BINDING PROTEIN POTA"/>
    <property type="match status" value="1"/>
</dbReference>
<reference evidence="7 8" key="1">
    <citation type="submission" date="2015-11" db="EMBL/GenBank/DDBJ databases">
        <title>Expanding the genomic diversity of Burkholderia species for the development of highly accurate diagnostics.</title>
        <authorList>
            <person name="Sahl J."/>
            <person name="Keim P."/>
            <person name="Wagner D."/>
        </authorList>
    </citation>
    <scope>NUCLEOTIDE SEQUENCE [LARGE SCALE GENOMIC DNA]</scope>
    <source>
        <strain evidence="7 8">MSMB368WGS</strain>
    </source>
</reference>
<keyword evidence="3" id="KW-0997">Cell inner membrane</keyword>
<keyword evidence="3" id="KW-0472">Membrane</keyword>
<dbReference type="AlphaFoldDB" id="A0A132EP46"/>
<evidence type="ECO:0000256" key="2">
    <source>
        <dbReference type="ARBA" id="ARBA00022475"/>
    </source>
</evidence>
<dbReference type="FunFam" id="3.40.50.300:FF:000133">
    <property type="entry name" value="Spermidine/putrescine import ATP-binding protein PotA"/>
    <property type="match status" value="1"/>
</dbReference>
<protein>
    <submittedName>
        <fullName evidence="7">ABC transporter ATP-binding protein</fullName>
    </submittedName>
</protein>
<evidence type="ECO:0000256" key="4">
    <source>
        <dbReference type="ARBA" id="ARBA00022741"/>
    </source>
</evidence>
<dbReference type="InterPro" id="IPR008995">
    <property type="entry name" value="Mo/tungstate-bd_C_term_dom"/>
</dbReference>
<feature type="domain" description="ABC transporter" evidence="6">
    <location>
        <begin position="36"/>
        <end position="266"/>
    </location>
</feature>